<dbReference type="EMBL" id="AWFF01000026">
    <property type="protein sequence ID" value="KCZ55885.1"/>
    <property type="molecule type" value="Genomic_DNA"/>
</dbReference>
<proteinExistence type="predicted"/>
<dbReference type="RefSeq" id="WP_034792589.1">
    <property type="nucleotide sequence ID" value="NZ_AWFF01000026.1"/>
</dbReference>
<sequence length="160" mass="17328">MTPEMIVSACVSAGAASIAGLAVILQPALPGPDVKAVDYFQEADYTIFDHDFDLKGRNCEVGIQKKGICLADSPVEDRIVPGMILPTQMPATSAEFAIILEAPLKKAELQTVRFGHRLALLNPETREVVDVMDLDARSFAEAQDLNREKADIVDADDQTT</sequence>
<protein>
    <submittedName>
        <fullName evidence="1">Uncharacterized protein</fullName>
    </submittedName>
</protein>
<dbReference type="AlphaFoldDB" id="A0A062UIC9"/>
<dbReference type="Proteomes" id="UP000027037">
    <property type="component" value="Unassembled WGS sequence"/>
</dbReference>
<gene>
    <name evidence="1" type="ORF">HY29_09780</name>
</gene>
<dbReference type="STRING" id="1280946.HY29_09780"/>
<keyword evidence="2" id="KW-1185">Reference proteome</keyword>
<reference evidence="1 2" key="1">
    <citation type="journal article" date="2014" name="Antonie Van Leeuwenhoek">
        <title>Hyphomonas beringensis sp. nov. and Hyphomonas chukchiensis sp. nov., isolated from surface seawater of the Bering Sea and Chukchi Sea.</title>
        <authorList>
            <person name="Li C."/>
            <person name="Lai Q."/>
            <person name="Li G."/>
            <person name="Dong C."/>
            <person name="Wang J."/>
            <person name="Liao Y."/>
            <person name="Shao Z."/>
        </authorList>
    </citation>
    <scope>NUCLEOTIDE SEQUENCE [LARGE SCALE GENOMIC DNA]</scope>
    <source>
        <strain evidence="1 2">25B14_1</strain>
    </source>
</reference>
<organism evidence="1 2">
    <name type="scientific">Hyphomonas beringensis</name>
    <dbReference type="NCBI Taxonomy" id="1280946"/>
    <lineage>
        <taxon>Bacteria</taxon>
        <taxon>Pseudomonadati</taxon>
        <taxon>Pseudomonadota</taxon>
        <taxon>Alphaproteobacteria</taxon>
        <taxon>Hyphomonadales</taxon>
        <taxon>Hyphomonadaceae</taxon>
        <taxon>Hyphomonas</taxon>
    </lineage>
</organism>
<evidence type="ECO:0000313" key="1">
    <source>
        <dbReference type="EMBL" id="KCZ55885.1"/>
    </source>
</evidence>
<dbReference type="eggNOG" id="ENOG50312CY">
    <property type="taxonomic scope" value="Bacteria"/>
</dbReference>
<dbReference type="PATRIC" id="fig|1280946.3.peg.752"/>
<evidence type="ECO:0000313" key="2">
    <source>
        <dbReference type="Proteomes" id="UP000027037"/>
    </source>
</evidence>
<name>A0A062UIC9_9PROT</name>
<accession>A0A062UIC9</accession>
<comment type="caution">
    <text evidence="1">The sequence shown here is derived from an EMBL/GenBank/DDBJ whole genome shotgun (WGS) entry which is preliminary data.</text>
</comment>
<dbReference type="OrthoDB" id="7619740at2"/>